<comment type="caution">
    <text evidence="2">The sequence shown here is derived from an EMBL/GenBank/DDBJ whole genome shotgun (WGS) entry which is preliminary data.</text>
</comment>
<evidence type="ECO:0000259" key="1">
    <source>
        <dbReference type="Pfam" id="PF03435"/>
    </source>
</evidence>
<keyword evidence="3" id="KW-1185">Reference proteome</keyword>
<protein>
    <submittedName>
        <fullName evidence="2">Saccharopine dehydrogenase</fullName>
    </submittedName>
</protein>
<dbReference type="Pfam" id="PF03435">
    <property type="entry name" value="Sacchrp_dh_NADP"/>
    <property type="match status" value="1"/>
</dbReference>
<gene>
    <name evidence="2" type="ORF">D7294_02165</name>
</gene>
<name>A0A3A9ZF47_9ACTN</name>
<dbReference type="PANTHER" id="PTHR43781">
    <property type="entry name" value="SACCHAROPINE DEHYDROGENASE"/>
    <property type="match status" value="1"/>
</dbReference>
<dbReference type="InterPro" id="IPR005097">
    <property type="entry name" value="Sacchrp_dh_NADP-bd"/>
</dbReference>
<dbReference type="SUPFAM" id="SSF51735">
    <property type="entry name" value="NAD(P)-binding Rossmann-fold domains"/>
    <property type="match status" value="1"/>
</dbReference>
<dbReference type="OrthoDB" id="4420885at2"/>
<evidence type="ECO:0000313" key="2">
    <source>
        <dbReference type="EMBL" id="RKN47011.1"/>
    </source>
</evidence>
<dbReference type="AlphaFoldDB" id="A0A3A9ZF47"/>
<accession>A0A3A9ZF47</accession>
<dbReference type="RefSeq" id="WP_120674754.1">
    <property type="nucleotide sequence ID" value="NZ_RBAL01000001.1"/>
</dbReference>
<dbReference type="InterPro" id="IPR036291">
    <property type="entry name" value="NAD(P)-bd_dom_sf"/>
</dbReference>
<dbReference type="EMBL" id="RBAL01000001">
    <property type="protein sequence ID" value="RKN47011.1"/>
    <property type="molecule type" value="Genomic_DNA"/>
</dbReference>
<evidence type="ECO:0000313" key="3">
    <source>
        <dbReference type="Proteomes" id="UP000272474"/>
    </source>
</evidence>
<reference evidence="2 3" key="1">
    <citation type="journal article" date="2014" name="Int. J. Syst. Evol. Microbiol.">
        <title>Streptomyces hoynatensis sp. nov., isolated from deep marine sediment.</title>
        <authorList>
            <person name="Veyisoglu A."/>
            <person name="Sahin N."/>
        </authorList>
    </citation>
    <scope>NUCLEOTIDE SEQUENCE [LARGE SCALE GENOMIC DNA]</scope>
    <source>
        <strain evidence="2 3">KCTC 29097</strain>
    </source>
</reference>
<dbReference type="Proteomes" id="UP000272474">
    <property type="component" value="Unassembled WGS sequence"/>
</dbReference>
<dbReference type="PANTHER" id="PTHR43781:SF1">
    <property type="entry name" value="SACCHAROPINE DEHYDROGENASE"/>
    <property type="match status" value="1"/>
</dbReference>
<dbReference type="Gene3D" id="3.40.50.720">
    <property type="entry name" value="NAD(P)-binding Rossmann-like Domain"/>
    <property type="match status" value="1"/>
</dbReference>
<sequence>MDKIAVYGASGFTGRLVVAELLRRGVPLVAAGRDGERLRQAAGGRPGAEVRVAGAGDPAALAAAFDGCAAVINCVAPFEEFGEPVLRAAVSVGCHYVDTTGEQTYLKRVFDTFGEPARRRGVTVVPALADDGGPGDLIAHLTAEALGPGADLAVLTVADLRRPGGVSRGTARTALANRRLWGGDGGLHWADGAWRAGTVARTETVPAPGAGAEPEAGELKVTAFALPGIVTVPRHVRARRVEAVMRAEVAPLFGALTEEVVAALPEGPDAGTRAAARWLMAAYATAADGRRAQGSVTGTDGYGLTAVIAVEGALRLVTGEVPPGVLAPAQAFDPADFLTALEPHGVRWSVLTPA</sequence>
<organism evidence="2 3">
    <name type="scientific">Streptomyces hoynatensis</name>
    <dbReference type="NCBI Taxonomy" id="1141874"/>
    <lineage>
        <taxon>Bacteria</taxon>
        <taxon>Bacillati</taxon>
        <taxon>Actinomycetota</taxon>
        <taxon>Actinomycetes</taxon>
        <taxon>Kitasatosporales</taxon>
        <taxon>Streptomycetaceae</taxon>
        <taxon>Streptomyces</taxon>
    </lineage>
</organism>
<feature type="domain" description="Saccharopine dehydrogenase NADP binding" evidence="1">
    <location>
        <begin position="4"/>
        <end position="101"/>
    </location>
</feature>
<proteinExistence type="predicted"/>